<feature type="transmembrane region" description="Helical" evidence="2">
    <location>
        <begin position="17"/>
        <end position="35"/>
    </location>
</feature>
<accession>A0ABZ1YQI9</accession>
<feature type="domain" description="Mce/MlaD" evidence="3">
    <location>
        <begin position="40"/>
        <end position="114"/>
    </location>
</feature>
<evidence type="ECO:0000259" key="3">
    <source>
        <dbReference type="Pfam" id="PF02470"/>
    </source>
</evidence>
<dbReference type="InterPro" id="IPR003399">
    <property type="entry name" value="Mce/MlaD"/>
</dbReference>
<sequence>MASPRAGWSRIPIPGRILAALLVAAIIVTGATWWMTRDATVRVTAYFTNSVGLYRGDRVTLRGVPIGDVDEVTPVGDRVRVTMHFDASHPVSADTHAVIVAPTLVSGRYIQLIPKRGAEPELRDGAVIPLERTAVPVEYDQIKQQVTDLATQLAPKPGDDTGTLARFTDATAKALGGNGATLNDTLVNLSKAMRTLADGGPDLFATVRNLQTVISALAANDAQVRNFVDQLAGVSNLLNDNRTQLDAALNAVQAMLPEIRGLVADNRDALKADVTSLIRITSLLVNREDDLAQILHIAPTALDDLYNIIDPSSKSVTANLVIPDFPDPMSLICALLTTVDAPQAECSRASTQFGDLFGAAARAATGAGSVPQPKPVAGDPGLSGLPPIPGLTDLLIPGARR</sequence>
<gene>
    <name evidence="5" type="ORF">OG563_34450</name>
</gene>
<dbReference type="PANTHER" id="PTHR33371:SF4">
    <property type="entry name" value="INTERMEMBRANE PHOSPHOLIPID TRANSPORT SYSTEM BINDING PROTEIN MLAD"/>
    <property type="match status" value="1"/>
</dbReference>
<dbReference type="PANTHER" id="PTHR33371">
    <property type="entry name" value="INTERMEMBRANE PHOSPHOLIPID TRANSPORT SYSTEM BINDING PROTEIN MLAD-RELATED"/>
    <property type="match status" value="1"/>
</dbReference>
<dbReference type="InterPro" id="IPR024516">
    <property type="entry name" value="Mce_C"/>
</dbReference>
<organism evidence="5 6">
    <name type="scientific">Nocardia vinacea</name>
    <dbReference type="NCBI Taxonomy" id="96468"/>
    <lineage>
        <taxon>Bacteria</taxon>
        <taxon>Bacillati</taxon>
        <taxon>Actinomycetota</taxon>
        <taxon>Actinomycetes</taxon>
        <taxon>Mycobacteriales</taxon>
        <taxon>Nocardiaceae</taxon>
        <taxon>Nocardia</taxon>
    </lineage>
</organism>
<dbReference type="Pfam" id="PF11887">
    <property type="entry name" value="Mce4_CUP1"/>
    <property type="match status" value="1"/>
</dbReference>
<dbReference type="RefSeq" id="WP_327097649.1">
    <property type="nucleotide sequence ID" value="NZ_CP109149.1"/>
</dbReference>
<keyword evidence="2" id="KW-1133">Transmembrane helix</keyword>
<dbReference type="EMBL" id="CP109441">
    <property type="protein sequence ID" value="WUV44240.1"/>
    <property type="molecule type" value="Genomic_DNA"/>
</dbReference>
<keyword evidence="2" id="KW-0472">Membrane</keyword>
<dbReference type="Proteomes" id="UP001432062">
    <property type="component" value="Chromosome"/>
</dbReference>
<dbReference type="InterPro" id="IPR052336">
    <property type="entry name" value="MlaD_Phospholipid_Transporter"/>
</dbReference>
<evidence type="ECO:0000313" key="5">
    <source>
        <dbReference type="EMBL" id="WUV44240.1"/>
    </source>
</evidence>
<keyword evidence="2" id="KW-0812">Transmembrane</keyword>
<keyword evidence="6" id="KW-1185">Reference proteome</keyword>
<name>A0ABZ1YQI9_9NOCA</name>
<protein>
    <submittedName>
        <fullName evidence="5">MCE family protein</fullName>
    </submittedName>
</protein>
<evidence type="ECO:0000256" key="2">
    <source>
        <dbReference type="SAM" id="Phobius"/>
    </source>
</evidence>
<dbReference type="NCBIfam" id="TIGR00996">
    <property type="entry name" value="Mtu_fam_mce"/>
    <property type="match status" value="1"/>
</dbReference>
<evidence type="ECO:0000259" key="4">
    <source>
        <dbReference type="Pfam" id="PF11887"/>
    </source>
</evidence>
<feature type="region of interest" description="Disordered" evidence="1">
    <location>
        <begin position="367"/>
        <end position="389"/>
    </location>
</feature>
<dbReference type="InterPro" id="IPR005693">
    <property type="entry name" value="Mce"/>
</dbReference>
<dbReference type="Pfam" id="PF02470">
    <property type="entry name" value="MlaD"/>
    <property type="match status" value="1"/>
</dbReference>
<evidence type="ECO:0000256" key="1">
    <source>
        <dbReference type="SAM" id="MobiDB-lite"/>
    </source>
</evidence>
<proteinExistence type="predicted"/>
<reference evidence="5" key="1">
    <citation type="submission" date="2022-10" db="EMBL/GenBank/DDBJ databases">
        <title>The complete genomes of actinobacterial strains from the NBC collection.</title>
        <authorList>
            <person name="Joergensen T.S."/>
            <person name="Alvarez Arevalo M."/>
            <person name="Sterndorff E.B."/>
            <person name="Faurdal D."/>
            <person name="Vuksanovic O."/>
            <person name="Mourched A.-S."/>
            <person name="Charusanti P."/>
            <person name="Shaw S."/>
            <person name="Blin K."/>
            <person name="Weber T."/>
        </authorList>
    </citation>
    <scope>NUCLEOTIDE SEQUENCE</scope>
    <source>
        <strain evidence="5">NBC_01482</strain>
    </source>
</reference>
<evidence type="ECO:0000313" key="6">
    <source>
        <dbReference type="Proteomes" id="UP001432062"/>
    </source>
</evidence>
<feature type="domain" description="Mammalian cell entry C-terminal" evidence="4">
    <location>
        <begin position="120"/>
        <end position="296"/>
    </location>
</feature>